<name>A0A8I2YQT2_9AGAM</name>
<dbReference type="InterPro" id="IPR011009">
    <property type="entry name" value="Kinase-like_dom_sf"/>
</dbReference>
<dbReference type="SUPFAM" id="SSF56112">
    <property type="entry name" value="Protein kinase-like (PK-like)"/>
    <property type="match status" value="1"/>
</dbReference>
<reference evidence="3" key="1">
    <citation type="submission" date="2021-03" db="EMBL/GenBank/DDBJ databases">
        <title>Evolutionary innovations through gain and loss of genes in the ectomycorrhizal Boletales.</title>
        <authorList>
            <person name="Wu G."/>
            <person name="Miyauchi S."/>
            <person name="Morin E."/>
            <person name="Yang Z.-L."/>
            <person name="Xu J."/>
            <person name="Martin F.M."/>
        </authorList>
    </citation>
    <scope>NUCLEOTIDE SEQUENCE</scope>
    <source>
        <strain evidence="3">BR01</strain>
    </source>
</reference>
<keyword evidence="4" id="KW-1185">Reference proteome</keyword>
<evidence type="ECO:0000313" key="4">
    <source>
        <dbReference type="Proteomes" id="UP000683000"/>
    </source>
</evidence>
<organism evidence="3 4">
    <name type="scientific">Boletus reticuloceps</name>
    <dbReference type="NCBI Taxonomy" id="495285"/>
    <lineage>
        <taxon>Eukaryota</taxon>
        <taxon>Fungi</taxon>
        <taxon>Dikarya</taxon>
        <taxon>Basidiomycota</taxon>
        <taxon>Agaricomycotina</taxon>
        <taxon>Agaricomycetes</taxon>
        <taxon>Agaricomycetidae</taxon>
        <taxon>Boletales</taxon>
        <taxon>Boletineae</taxon>
        <taxon>Boletaceae</taxon>
        <taxon>Boletoideae</taxon>
        <taxon>Boletus</taxon>
    </lineage>
</organism>
<proteinExistence type="predicted"/>
<dbReference type="PANTHER" id="PTHR21310">
    <property type="entry name" value="AMINOGLYCOSIDE PHOSPHOTRANSFERASE-RELATED-RELATED"/>
    <property type="match status" value="1"/>
</dbReference>
<dbReference type="InterPro" id="IPR051678">
    <property type="entry name" value="AGP_Transferase"/>
</dbReference>
<dbReference type="InterPro" id="IPR002575">
    <property type="entry name" value="Aminoglycoside_PTrfase"/>
</dbReference>
<protein>
    <submittedName>
        <fullName evidence="3">Kinase-like domain-containing protein</fullName>
    </submittedName>
</protein>
<dbReference type="Pfam" id="PF01636">
    <property type="entry name" value="APH"/>
    <property type="match status" value="1"/>
</dbReference>
<dbReference type="OrthoDB" id="5404599at2759"/>
<dbReference type="PANTHER" id="PTHR21310:SF55">
    <property type="entry name" value="AMINOGLYCOSIDE PHOSPHOTRANSFERASE DOMAIN-CONTAINING PROTEIN"/>
    <property type="match status" value="1"/>
</dbReference>
<dbReference type="GO" id="GO:0016301">
    <property type="term" value="F:kinase activity"/>
    <property type="evidence" value="ECO:0007669"/>
    <property type="project" value="UniProtKB-KW"/>
</dbReference>
<accession>A0A8I2YQT2</accession>
<gene>
    <name evidence="3" type="ORF">JVT61DRAFT_2408</name>
</gene>
<comment type="caution">
    <text evidence="3">The sequence shown here is derived from an EMBL/GenBank/DDBJ whole genome shotgun (WGS) entry which is preliminary data.</text>
</comment>
<evidence type="ECO:0000259" key="2">
    <source>
        <dbReference type="Pfam" id="PF01636"/>
    </source>
</evidence>
<evidence type="ECO:0000256" key="1">
    <source>
        <dbReference type="SAM" id="MobiDB-lite"/>
    </source>
</evidence>
<dbReference type="Gene3D" id="3.90.1200.10">
    <property type="match status" value="1"/>
</dbReference>
<feature type="region of interest" description="Disordered" evidence="1">
    <location>
        <begin position="1"/>
        <end position="23"/>
    </location>
</feature>
<feature type="domain" description="Aminoglycoside phosphotransferase" evidence="2">
    <location>
        <begin position="73"/>
        <end position="268"/>
    </location>
</feature>
<dbReference type="Proteomes" id="UP000683000">
    <property type="component" value="Unassembled WGS sequence"/>
</dbReference>
<dbReference type="EMBL" id="JAGFBS010000012">
    <property type="protein sequence ID" value="KAG6376421.1"/>
    <property type="molecule type" value="Genomic_DNA"/>
</dbReference>
<dbReference type="AlphaFoldDB" id="A0A8I2YQT2"/>
<keyword evidence="3" id="KW-0418">Kinase</keyword>
<keyword evidence="3" id="KW-0808">Transferase</keyword>
<dbReference type="CDD" id="cd05120">
    <property type="entry name" value="APH_ChoK_like"/>
    <property type="match status" value="1"/>
</dbReference>
<sequence>MQRRSIDHTTTNPNSSPPIPNDINNTPFRRFAVLAAIKALGPFRPRRVDVLFLTNKTCIKYGSLIQISEAFTLQFIAMHTSIPVPRVHCAFVHRGCTYIVMERIHGETLARTWYARSADSKEKIFAQLRNMVNEMRALPSPGPAISNVVGGPVYDPRFPGTSLTIGPFQSIHDFHVFLRNGIVEPPPDSLYPGIHDMMRSQDQPWPMPVFTHGDLSSFNILVRGDRVVGIIDWETAGWYPSYWEYSMAWWLANPRNAFWREETERFLDPPMPHELEMERTASQIFRRCMICIFVCTGGIV</sequence>
<evidence type="ECO:0000313" key="3">
    <source>
        <dbReference type="EMBL" id="KAG6376421.1"/>
    </source>
</evidence>